<keyword evidence="2" id="KW-0808">Transferase</keyword>
<comment type="caution">
    <text evidence="4">The sequence shown here is derived from an EMBL/GenBank/DDBJ whole genome shotgun (WGS) entry which is preliminary data.</text>
</comment>
<protein>
    <submittedName>
        <fullName evidence="4">Class I SAM-dependent methyltransferase</fullName>
    </submittedName>
</protein>
<name>A0ABW2LCB1_9BACT</name>
<reference evidence="5" key="1">
    <citation type="journal article" date="2019" name="Int. J. Syst. Evol. Microbiol.">
        <title>The Global Catalogue of Microorganisms (GCM) 10K type strain sequencing project: providing services to taxonomists for standard genome sequencing and annotation.</title>
        <authorList>
            <consortium name="The Broad Institute Genomics Platform"/>
            <consortium name="The Broad Institute Genome Sequencing Center for Infectious Disease"/>
            <person name="Wu L."/>
            <person name="Ma J."/>
        </authorList>
    </citation>
    <scope>NUCLEOTIDE SEQUENCE [LARGE SCALE GENOMIC DNA]</scope>
    <source>
        <strain evidence="5">CGMCC 4.1467</strain>
    </source>
</reference>
<dbReference type="SUPFAM" id="SSF53335">
    <property type="entry name" value="S-adenosyl-L-methionine-dependent methyltransferases"/>
    <property type="match status" value="1"/>
</dbReference>
<dbReference type="InterPro" id="IPR038375">
    <property type="entry name" value="NDUFAF7_sf"/>
</dbReference>
<dbReference type="Pfam" id="PF02636">
    <property type="entry name" value="Methyltransf_28"/>
    <property type="match status" value="1"/>
</dbReference>
<organism evidence="4 5">
    <name type="scientific">Haloferula chungangensis</name>
    <dbReference type="NCBI Taxonomy" id="1048331"/>
    <lineage>
        <taxon>Bacteria</taxon>
        <taxon>Pseudomonadati</taxon>
        <taxon>Verrucomicrobiota</taxon>
        <taxon>Verrucomicrobiia</taxon>
        <taxon>Verrucomicrobiales</taxon>
        <taxon>Verrucomicrobiaceae</taxon>
        <taxon>Haloferula</taxon>
    </lineage>
</organism>
<dbReference type="PANTHER" id="PTHR12049:SF7">
    <property type="entry name" value="PROTEIN ARGININE METHYLTRANSFERASE NDUFAF7, MITOCHONDRIAL"/>
    <property type="match status" value="1"/>
</dbReference>
<evidence type="ECO:0000256" key="2">
    <source>
        <dbReference type="ARBA" id="ARBA00022679"/>
    </source>
</evidence>
<evidence type="ECO:0000313" key="5">
    <source>
        <dbReference type="Proteomes" id="UP001596472"/>
    </source>
</evidence>
<proteinExistence type="predicted"/>
<dbReference type="RefSeq" id="WP_379715027.1">
    <property type="nucleotide sequence ID" value="NZ_JBHTBS010000011.1"/>
</dbReference>
<keyword evidence="5" id="KW-1185">Reference proteome</keyword>
<accession>A0ABW2LCB1</accession>
<dbReference type="InterPro" id="IPR003788">
    <property type="entry name" value="NDUFAF7"/>
</dbReference>
<gene>
    <name evidence="4" type="ORF">ACFQY0_17460</name>
</gene>
<evidence type="ECO:0000256" key="3">
    <source>
        <dbReference type="SAM" id="MobiDB-lite"/>
    </source>
</evidence>
<dbReference type="InterPro" id="IPR029063">
    <property type="entry name" value="SAM-dependent_MTases_sf"/>
</dbReference>
<keyword evidence="1 4" id="KW-0489">Methyltransferase</keyword>
<sequence>MDNQQRAGLEGDATSQGKYREEASEAIAGLANRIVGKIREIGPIPFPTFMEMSLYDSEAGYYARRADQVGRAGDFFTSVSAGPLFGRLLAQYIAQWWAQAGHPEAWRIIELGGHDGSLAGDILAEIRDSHPAAFAGLKYVILEPLEGLAAAQNERLTEFAGHFLSTPDPASLAPQPGYLIANEVLDALPFHLVESFDDGWHEIGVKLSGDDRFEWHDLGPVPVMTAALPLRSPGYRSEIRPDFAGFLKPLVRAIQPGRMLWIDYGFERDDYYAESRTSGTLRTFRNHQAGEDPLEAPGSQDITAHVDFTAMMEAIESLGGETLRFENQARFLTDVSRPWLLSLEGKTDAATMKLLRNFQTLTHPGQMGSRFHLLEAKF</sequence>
<dbReference type="EMBL" id="JBHTBS010000011">
    <property type="protein sequence ID" value="MFC7338989.1"/>
    <property type="molecule type" value="Genomic_DNA"/>
</dbReference>
<feature type="region of interest" description="Disordered" evidence="3">
    <location>
        <begin position="1"/>
        <end position="20"/>
    </location>
</feature>
<dbReference type="Proteomes" id="UP001596472">
    <property type="component" value="Unassembled WGS sequence"/>
</dbReference>
<dbReference type="Gene3D" id="3.40.50.12710">
    <property type="match status" value="1"/>
</dbReference>
<dbReference type="PANTHER" id="PTHR12049">
    <property type="entry name" value="PROTEIN ARGININE METHYLTRANSFERASE NDUFAF7, MITOCHONDRIAL"/>
    <property type="match status" value="1"/>
</dbReference>
<dbReference type="GO" id="GO:0008168">
    <property type="term" value="F:methyltransferase activity"/>
    <property type="evidence" value="ECO:0007669"/>
    <property type="project" value="UniProtKB-KW"/>
</dbReference>
<dbReference type="GO" id="GO:0032259">
    <property type="term" value="P:methylation"/>
    <property type="evidence" value="ECO:0007669"/>
    <property type="project" value="UniProtKB-KW"/>
</dbReference>
<evidence type="ECO:0000256" key="1">
    <source>
        <dbReference type="ARBA" id="ARBA00022603"/>
    </source>
</evidence>
<evidence type="ECO:0000313" key="4">
    <source>
        <dbReference type="EMBL" id="MFC7338989.1"/>
    </source>
</evidence>